<dbReference type="PANTHER" id="PTHR45947">
    <property type="entry name" value="SULFOQUINOVOSYL TRANSFERASE SQD2"/>
    <property type="match status" value="1"/>
</dbReference>
<dbReference type="InterPro" id="IPR050194">
    <property type="entry name" value="Glycosyltransferase_grp1"/>
</dbReference>
<sequence length="379" mass="41398">MYPPHHQGGYELVWRAAVVDLRAHGHEVTVLTTDHREPGVPDGDEPDVHRTLRWYWHDHDWPALGLRERARLERHNAAALTAVLERARPDVVAWWSMGGMSLSLLDAVRRRGLPAVAFVHDDWILYAPRRDLWLATPGPLRRLAGVPLARDLGPAAEWVFVSEHTRDRALHHGAWTLARTAIAHSGIDPRFLDPAPERPWEGRLLVVGRLDERKGADVAVTALAALPDATLTVAGDGDADYARRLRETAAAAGVADRVRLLGPVARRDLPALYAAHDATVFPVRWEEPWGLVPLESMGVGRPVVATARGGAAEYLRDGVNALVVPPDDPDAVAEAVGRLAADPALRGRLRTAGAATAAAHTHERFHEQVRAAISRAGRG</sequence>
<dbReference type="Pfam" id="PF13439">
    <property type="entry name" value="Glyco_transf_4"/>
    <property type="match status" value="1"/>
</dbReference>
<name>A0A2T4UCC5_9ACTN</name>
<comment type="caution">
    <text evidence="5">The sequence shown here is derived from an EMBL/GenBank/DDBJ whole genome shotgun (WGS) entry which is preliminary data.</text>
</comment>
<evidence type="ECO:0000259" key="3">
    <source>
        <dbReference type="Pfam" id="PF00534"/>
    </source>
</evidence>
<dbReference type="InterPro" id="IPR028098">
    <property type="entry name" value="Glyco_trans_4-like_N"/>
</dbReference>
<evidence type="ECO:0008006" key="7">
    <source>
        <dbReference type="Google" id="ProtNLM"/>
    </source>
</evidence>
<accession>A0A2T4UCC5</accession>
<evidence type="ECO:0000256" key="1">
    <source>
        <dbReference type="ARBA" id="ARBA00022676"/>
    </source>
</evidence>
<evidence type="ECO:0000313" key="5">
    <source>
        <dbReference type="EMBL" id="PTL54859.1"/>
    </source>
</evidence>
<reference evidence="5 6" key="1">
    <citation type="submission" date="2018-03" db="EMBL/GenBank/DDBJ databases">
        <title>Aquarubrobacter algicola gen. nov., sp. nov., a novel actinobacterium isolated from shallow eutrophic lake during the end of cyanobacterial harmful algal blooms.</title>
        <authorList>
            <person name="Chun S.J."/>
        </authorList>
    </citation>
    <scope>NUCLEOTIDE SEQUENCE [LARGE SCALE GENOMIC DNA]</scope>
    <source>
        <strain evidence="5 6">Seoho-28</strain>
    </source>
</reference>
<dbReference type="PANTHER" id="PTHR45947:SF3">
    <property type="entry name" value="SULFOQUINOVOSYL TRANSFERASE SQD2"/>
    <property type="match status" value="1"/>
</dbReference>
<dbReference type="SUPFAM" id="SSF53756">
    <property type="entry name" value="UDP-Glycosyltransferase/glycogen phosphorylase"/>
    <property type="match status" value="1"/>
</dbReference>
<protein>
    <recommendedName>
        <fullName evidence="7">Glycosyltransferase</fullName>
    </recommendedName>
</protein>
<dbReference type="OrthoDB" id="9802525at2"/>
<feature type="domain" description="Glycosyltransferase subfamily 4-like N-terminal" evidence="4">
    <location>
        <begin position="8"/>
        <end position="189"/>
    </location>
</feature>
<dbReference type="GO" id="GO:0016758">
    <property type="term" value="F:hexosyltransferase activity"/>
    <property type="evidence" value="ECO:0007669"/>
    <property type="project" value="TreeGrafter"/>
</dbReference>
<feature type="domain" description="Glycosyl transferase family 1" evidence="3">
    <location>
        <begin position="204"/>
        <end position="353"/>
    </location>
</feature>
<dbReference type="InterPro" id="IPR001296">
    <property type="entry name" value="Glyco_trans_1"/>
</dbReference>
<evidence type="ECO:0000313" key="6">
    <source>
        <dbReference type="Proteomes" id="UP000240739"/>
    </source>
</evidence>
<organism evidence="5 6">
    <name type="scientific">Paraconexibacter algicola</name>
    <dbReference type="NCBI Taxonomy" id="2133960"/>
    <lineage>
        <taxon>Bacteria</taxon>
        <taxon>Bacillati</taxon>
        <taxon>Actinomycetota</taxon>
        <taxon>Thermoleophilia</taxon>
        <taxon>Solirubrobacterales</taxon>
        <taxon>Paraconexibacteraceae</taxon>
        <taxon>Paraconexibacter</taxon>
    </lineage>
</organism>
<keyword evidence="1" id="KW-0328">Glycosyltransferase</keyword>
<dbReference type="CDD" id="cd03801">
    <property type="entry name" value="GT4_PimA-like"/>
    <property type="match status" value="1"/>
</dbReference>
<evidence type="ECO:0000259" key="4">
    <source>
        <dbReference type="Pfam" id="PF13439"/>
    </source>
</evidence>
<proteinExistence type="predicted"/>
<evidence type="ECO:0000256" key="2">
    <source>
        <dbReference type="ARBA" id="ARBA00022679"/>
    </source>
</evidence>
<gene>
    <name evidence="5" type="ORF">C7Y72_19955</name>
</gene>
<dbReference type="RefSeq" id="WP_107570959.1">
    <property type="nucleotide sequence ID" value="NZ_PYYB01000004.1"/>
</dbReference>
<dbReference type="GO" id="GO:1901137">
    <property type="term" value="P:carbohydrate derivative biosynthetic process"/>
    <property type="evidence" value="ECO:0007669"/>
    <property type="project" value="UniProtKB-ARBA"/>
</dbReference>
<dbReference type="EMBL" id="PYYB01000004">
    <property type="protein sequence ID" value="PTL54859.1"/>
    <property type="molecule type" value="Genomic_DNA"/>
</dbReference>
<dbReference type="Pfam" id="PF00534">
    <property type="entry name" value="Glycos_transf_1"/>
    <property type="match status" value="1"/>
</dbReference>
<keyword evidence="6" id="KW-1185">Reference proteome</keyword>
<keyword evidence="2" id="KW-0808">Transferase</keyword>
<dbReference type="Proteomes" id="UP000240739">
    <property type="component" value="Unassembled WGS sequence"/>
</dbReference>
<dbReference type="Gene3D" id="3.40.50.2000">
    <property type="entry name" value="Glycogen Phosphorylase B"/>
    <property type="match status" value="2"/>
</dbReference>
<dbReference type="AlphaFoldDB" id="A0A2T4UCC5"/>